<proteinExistence type="predicted"/>
<dbReference type="Proteomes" id="UP001527202">
    <property type="component" value="Unassembled WGS sequence"/>
</dbReference>
<evidence type="ECO:0000313" key="2">
    <source>
        <dbReference type="Proteomes" id="UP001527202"/>
    </source>
</evidence>
<accession>A0ABT4FBU7</accession>
<dbReference type="RefSeq" id="WP_129112519.1">
    <property type="nucleotide sequence ID" value="NZ_CP026520.1"/>
</dbReference>
<name>A0ABT4FBU7_9BACL</name>
<gene>
    <name evidence="1" type="ORF">M5X16_09345</name>
</gene>
<keyword evidence="2" id="KW-1185">Reference proteome</keyword>
<dbReference type="EMBL" id="JAMDMJ010000009">
    <property type="protein sequence ID" value="MCY9595979.1"/>
    <property type="molecule type" value="Genomic_DNA"/>
</dbReference>
<dbReference type="GeneID" id="95377226"/>
<reference evidence="1 2" key="1">
    <citation type="submission" date="2022-05" db="EMBL/GenBank/DDBJ databases">
        <title>Genome Sequencing of Bee-Associated Microbes.</title>
        <authorList>
            <person name="Dunlap C."/>
        </authorList>
    </citation>
    <scope>NUCLEOTIDE SEQUENCE [LARGE SCALE GENOMIC DNA]</scope>
    <source>
        <strain evidence="1 2">NRRL B-23120</strain>
    </source>
</reference>
<evidence type="ECO:0000313" key="1">
    <source>
        <dbReference type="EMBL" id="MCY9595979.1"/>
    </source>
</evidence>
<protein>
    <submittedName>
        <fullName evidence="1">Uncharacterized protein</fullName>
    </submittedName>
</protein>
<organism evidence="1 2">
    <name type="scientific">Paenibacillus chitinolyticus</name>
    <dbReference type="NCBI Taxonomy" id="79263"/>
    <lineage>
        <taxon>Bacteria</taxon>
        <taxon>Bacillati</taxon>
        <taxon>Bacillota</taxon>
        <taxon>Bacilli</taxon>
        <taxon>Bacillales</taxon>
        <taxon>Paenibacillaceae</taxon>
        <taxon>Paenibacillus</taxon>
    </lineage>
</organism>
<comment type="caution">
    <text evidence="1">The sequence shown here is derived from an EMBL/GenBank/DDBJ whole genome shotgun (WGS) entry which is preliminary data.</text>
</comment>
<sequence>MYGIGDEEEKDVVPTFCKCGPQKPGYHCLANNCQFAGHAPAPYEIAYSHANGEVSHDAWIGFGGDMEPEPYNENEVTTLKDTWQKVCKHKVDEAYNEYMIKTKLQDKSN</sequence>